<evidence type="ECO:0000313" key="3">
    <source>
        <dbReference type="EMBL" id="KAL3758104.1"/>
    </source>
</evidence>
<dbReference type="PROSITE" id="PS50280">
    <property type="entry name" value="SET"/>
    <property type="match status" value="1"/>
</dbReference>
<organism evidence="3 4">
    <name type="scientific">Discostella pseudostelligera</name>
    <dbReference type="NCBI Taxonomy" id="259834"/>
    <lineage>
        <taxon>Eukaryota</taxon>
        <taxon>Sar</taxon>
        <taxon>Stramenopiles</taxon>
        <taxon>Ochrophyta</taxon>
        <taxon>Bacillariophyta</taxon>
        <taxon>Coscinodiscophyceae</taxon>
        <taxon>Thalassiosirophycidae</taxon>
        <taxon>Stephanodiscales</taxon>
        <taxon>Stephanodiscaceae</taxon>
        <taxon>Discostella</taxon>
    </lineage>
</organism>
<dbReference type="InterPro" id="IPR001214">
    <property type="entry name" value="SET_dom"/>
</dbReference>
<evidence type="ECO:0000313" key="4">
    <source>
        <dbReference type="Proteomes" id="UP001530293"/>
    </source>
</evidence>
<reference evidence="3 4" key="1">
    <citation type="submission" date="2024-10" db="EMBL/GenBank/DDBJ databases">
        <title>Updated reference genomes for cyclostephanoid diatoms.</title>
        <authorList>
            <person name="Roberts W.R."/>
            <person name="Alverson A.J."/>
        </authorList>
    </citation>
    <scope>NUCLEOTIDE SEQUENCE [LARGE SCALE GENOMIC DNA]</scope>
    <source>
        <strain evidence="3 4">AJA232-27</strain>
    </source>
</reference>
<dbReference type="PANTHER" id="PTHR13271">
    <property type="entry name" value="UNCHARACTERIZED PUTATIVE METHYLTRANSFERASE"/>
    <property type="match status" value="1"/>
</dbReference>
<sequence length="427" mass="47789">MLILPNVIVASSTATTAIAVVKPTLFAVATHRHRRRRRSHTHHLAQTVALAAKKKKTIVNTNLPSGGKGFGRNTAIIVHQADEVDDATSTTSSPIHAHLVQWLSSHPNTHITSKFVIRPSTLGGGYGGFANNFIPRGELILQIPRELCVTYDDVLHDSTCGHVFQSIKNERIPSWGMILIAGWIAKECVIAQREPSLLANHNNVDASNNSRIKHNPYLQSLPWTQGGSFSQDHILFWSQDEVETLLGGSKAYADALLIRNTVDDAIKRLADVMVSIIIHDSRMAERSSQSDRRQLPATMSNDEDEADIRERYSNAVKGAFVISLSRSFAEEVEYDNGTTIEVENVLLPLIDILQHSNTPNTMLESYDDCILLRARRDIEKGEELFHQYQEEREDVIPPHKFFTRYGFIPGVKEPIAELLKSKSDLFF</sequence>
<dbReference type="CDD" id="cd10527">
    <property type="entry name" value="SET_LSMT"/>
    <property type="match status" value="1"/>
</dbReference>
<feature type="domain" description="SET" evidence="2">
    <location>
        <begin position="113"/>
        <end position="389"/>
    </location>
</feature>
<dbReference type="InterPro" id="IPR046341">
    <property type="entry name" value="SET_dom_sf"/>
</dbReference>
<gene>
    <name evidence="3" type="ORF">ACHAWU_004185</name>
</gene>
<dbReference type="Pfam" id="PF00856">
    <property type="entry name" value="SET"/>
    <property type="match status" value="1"/>
</dbReference>
<accession>A0ABD3M291</accession>
<dbReference type="SUPFAM" id="SSF82199">
    <property type="entry name" value="SET domain"/>
    <property type="match status" value="1"/>
</dbReference>
<name>A0ABD3M291_9STRA</name>
<evidence type="ECO:0000259" key="2">
    <source>
        <dbReference type="PROSITE" id="PS50280"/>
    </source>
</evidence>
<dbReference type="SMART" id="SM00317">
    <property type="entry name" value="SET"/>
    <property type="match status" value="1"/>
</dbReference>
<feature type="transmembrane region" description="Helical" evidence="1">
    <location>
        <begin position="6"/>
        <end position="29"/>
    </location>
</feature>
<keyword evidence="4" id="KW-1185">Reference proteome</keyword>
<dbReference type="Gene3D" id="3.90.1410.10">
    <property type="entry name" value="set domain protein methyltransferase, domain 1"/>
    <property type="match status" value="1"/>
</dbReference>
<protein>
    <recommendedName>
        <fullName evidence="2">SET domain-containing protein</fullName>
    </recommendedName>
</protein>
<keyword evidence="1" id="KW-0812">Transmembrane</keyword>
<keyword evidence="1" id="KW-1133">Transmembrane helix</keyword>
<dbReference type="InterPro" id="IPR050600">
    <property type="entry name" value="SETD3_SETD6_MTase"/>
</dbReference>
<keyword evidence="1" id="KW-0472">Membrane</keyword>
<dbReference type="PANTHER" id="PTHR13271:SF137">
    <property type="entry name" value="SET DOMAIN-CONTAINING PROTEIN"/>
    <property type="match status" value="1"/>
</dbReference>
<dbReference type="Proteomes" id="UP001530293">
    <property type="component" value="Unassembled WGS sequence"/>
</dbReference>
<comment type="caution">
    <text evidence="3">The sequence shown here is derived from an EMBL/GenBank/DDBJ whole genome shotgun (WGS) entry which is preliminary data.</text>
</comment>
<dbReference type="AlphaFoldDB" id="A0ABD3M291"/>
<dbReference type="EMBL" id="JALLBG020000240">
    <property type="protein sequence ID" value="KAL3758104.1"/>
    <property type="molecule type" value="Genomic_DNA"/>
</dbReference>
<evidence type="ECO:0000256" key="1">
    <source>
        <dbReference type="SAM" id="Phobius"/>
    </source>
</evidence>
<proteinExistence type="predicted"/>